<dbReference type="RefSeq" id="WP_089710228.1">
    <property type="nucleotide sequence ID" value="NZ_FOBC01000002.1"/>
</dbReference>
<evidence type="ECO:0000256" key="1">
    <source>
        <dbReference type="SAM" id="Phobius"/>
    </source>
</evidence>
<keyword evidence="1" id="KW-0812">Transmembrane</keyword>
<dbReference type="InterPro" id="IPR032708">
    <property type="entry name" value="McjB_C"/>
</dbReference>
<evidence type="ECO:0000259" key="2">
    <source>
        <dbReference type="Pfam" id="PF13471"/>
    </source>
</evidence>
<dbReference type="AlphaFoldDB" id="A0A1H7HHZ7"/>
<protein>
    <submittedName>
        <fullName evidence="3">Transglutaminase-like superfamily protein</fullName>
    </submittedName>
</protein>
<keyword evidence="1" id="KW-1133">Transmembrane helix</keyword>
<evidence type="ECO:0000313" key="4">
    <source>
        <dbReference type="Proteomes" id="UP000198807"/>
    </source>
</evidence>
<sequence length="159" mass="18028">MNSYRCRIVSLLKKPVFTRTWLLPVWIILGISRLVILTLSFRRLAPFLGHSVGLQAYTHLLTSPQERRAVQISHVIHLASRYCPWVANCFPQAVTARLMLGLFRIPYALYFGLARDRKIGEFKAHAWVMAGRVPVSGGHGFTDYTVVGCYLKKIDSEPA</sequence>
<proteinExistence type="predicted"/>
<accession>A0A1H7HHZ7</accession>
<evidence type="ECO:0000313" key="3">
    <source>
        <dbReference type="EMBL" id="SEK49277.1"/>
    </source>
</evidence>
<dbReference type="EMBL" id="FOBC01000002">
    <property type="protein sequence ID" value="SEK49277.1"/>
    <property type="molecule type" value="Genomic_DNA"/>
</dbReference>
<dbReference type="InterPro" id="IPR053521">
    <property type="entry name" value="McjB-like"/>
</dbReference>
<organism evidence="3 4">
    <name type="scientific">Halomonas daqiaonensis</name>
    <dbReference type="NCBI Taxonomy" id="650850"/>
    <lineage>
        <taxon>Bacteria</taxon>
        <taxon>Pseudomonadati</taxon>
        <taxon>Pseudomonadota</taxon>
        <taxon>Gammaproteobacteria</taxon>
        <taxon>Oceanospirillales</taxon>
        <taxon>Halomonadaceae</taxon>
        <taxon>Halomonas</taxon>
    </lineage>
</organism>
<dbReference type="Proteomes" id="UP000198807">
    <property type="component" value="Unassembled WGS sequence"/>
</dbReference>
<keyword evidence="1" id="KW-0472">Membrane</keyword>
<reference evidence="4" key="1">
    <citation type="submission" date="2016-10" db="EMBL/GenBank/DDBJ databases">
        <authorList>
            <person name="Varghese N."/>
            <person name="Submissions S."/>
        </authorList>
    </citation>
    <scope>NUCLEOTIDE SEQUENCE [LARGE SCALE GENOMIC DNA]</scope>
    <source>
        <strain evidence="4">CGMCC 1.9150</strain>
    </source>
</reference>
<keyword evidence="4" id="KW-1185">Reference proteome</keyword>
<feature type="domain" description="Microcin J25-processing protein McjB C-terminal" evidence="2">
    <location>
        <begin position="37"/>
        <end position="147"/>
    </location>
</feature>
<dbReference type="OrthoDB" id="3790432at2"/>
<dbReference type="Pfam" id="PF13471">
    <property type="entry name" value="Transglut_core3"/>
    <property type="match status" value="1"/>
</dbReference>
<name>A0A1H7HHZ7_9GAMM</name>
<dbReference type="NCBIfam" id="NF033537">
    <property type="entry name" value="lasso_biosyn_B2"/>
    <property type="match status" value="1"/>
</dbReference>
<gene>
    <name evidence="3" type="ORF">SAMN04488129_102211</name>
</gene>
<dbReference type="STRING" id="650850.SAMN04488129_102211"/>
<feature type="transmembrane region" description="Helical" evidence="1">
    <location>
        <begin position="21"/>
        <end position="41"/>
    </location>
</feature>